<dbReference type="SUPFAM" id="SSF103025">
    <property type="entry name" value="Folate-binding domain"/>
    <property type="match status" value="1"/>
</dbReference>
<sequence length="184" mass="19578">MSDPVSTALAGARHVGYVTIEEAGPVGMITLRCRADVAPALAALNLPVPGQRRIVGAGARRVAWMSPDEWLILLPPADVARATAALTAALAGQPHLCADVSDARAVLHLHGPRVREVLAKACPVDLGRMTPGEMRRSRAGQIAAAFWLEDDRTATVLCYRSVARYAFDLFAMLARPGSEVGLFD</sequence>
<dbReference type="AlphaFoldDB" id="A0A1N7KWD1"/>
<dbReference type="InterPro" id="IPR007375">
    <property type="entry name" value="SoxG"/>
</dbReference>
<dbReference type="Proteomes" id="UP000186141">
    <property type="component" value="Unassembled WGS sequence"/>
</dbReference>
<dbReference type="InterPro" id="IPR027266">
    <property type="entry name" value="TrmE/GcvT-like"/>
</dbReference>
<reference evidence="1 2" key="1">
    <citation type="submission" date="2017-01" db="EMBL/GenBank/DDBJ databases">
        <authorList>
            <person name="Mah S.A."/>
            <person name="Swanson W.J."/>
            <person name="Moy G.W."/>
            <person name="Vacquier V.D."/>
        </authorList>
    </citation>
    <scope>NUCLEOTIDE SEQUENCE [LARGE SCALE GENOMIC DNA]</scope>
    <source>
        <strain evidence="1 2">DSM 26375</strain>
    </source>
</reference>
<evidence type="ECO:0000313" key="2">
    <source>
        <dbReference type="Proteomes" id="UP000186141"/>
    </source>
</evidence>
<dbReference type="RefSeq" id="WP_076528725.1">
    <property type="nucleotide sequence ID" value="NZ_BMEH01000001.1"/>
</dbReference>
<gene>
    <name evidence="1" type="ORF">SAMN05421774_101724</name>
</gene>
<name>A0A1N7KWD1_9RHOB</name>
<organism evidence="1 2">
    <name type="scientific">Gemmobacter megaterium</name>
    <dbReference type="NCBI Taxonomy" id="1086013"/>
    <lineage>
        <taxon>Bacteria</taxon>
        <taxon>Pseudomonadati</taxon>
        <taxon>Pseudomonadota</taxon>
        <taxon>Alphaproteobacteria</taxon>
        <taxon>Rhodobacterales</taxon>
        <taxon>Paracoccaceae</taxon>
        <taxon>Gemmobacter</taxon>
    </lineage>
</organism>
<accession>A0A1N7KWD1</accession>
<evidence type="ECO:0000313" key="1">
    <source>
        <dbReference type="EMBL" id="SIS65851.1"/>
    </source>
</evidence>
<dbReference type="Pfam" id="PF04268">
    <property type="entry name" value="SoxG"/>
    <property type="match status" value="1"/>
</dbReference>
<proteinExistence type="predicted"/>
<keyword evidence="2" id="KW-1185">Reference proteome</keyword>
<protein>
    <submittedName>
        <fullName evidence="1">Sarcosine oxidase subunit gamma</fullName>
    </submittedName>
</protein>
<dbReference type="STRING" id="1086013.SAMN05421774_101724"/>
<dbReference type="Gene3D" id="3.30.70.1520">
    <property type="entry name" value="Heterotetrameric sarcosine oxidase"/>
    <property type="match status" value="1"/>
</dbReference>
<dbReference type="EMBL" id="FTOT01000001">
    <property type="protein sequence ID" value="SIS65851.1"/>
    <property type="molecule type" value="Genomic_DNA"/>
</dbReference>
<dbReference type="Gene3D" id="3.30.1360.120">
    <property type="entry name" value="Probable tRNA modification gtpase trme, domain 1"/>
    <property type="match status" value="1"/>
</dbReference>
<dbReference type="OrthoDB" id="9814782at2"/>